<feature type="binding site" evidence="11">
    <location>
        <begin position="9"/>
        <end position="19"/>
    </location>
    <ligand>
        <name>ATP</name>
        <dbReference type="ChEBI" id="CHEBI:30616"/>
    </ligand>
</feature>
<feature type="binding site" evidence="11">
    <location>
        <position position="199"/>
    </location>
    <ligand>
        <name>Zn(2+)</name>
        <dbReference type="ChEBI" id="CHEBI:29105"/>
    </ligand>
</feature>
<keyword evidence="2 11" id="KW-0436">Ligase</keyword>
<dbReference type="PANTHER" id="PTHR42914">
    <property type="entry name" value="7-CYANO-7-DEAZAGUANINE SYNTHASE"/>
    <property type="match status" value="1"/>
</dbReference>
<dbReference type="EC" id="6.3.4.20" evidence="9 11"/>
<keyword evidence="13" id="KW-1185">Reference proteome</keyword>
<dbReference type="NCBIfam" id="TIGR00364">
    <property type="entry name" value="7-cyano-7-deazaguanine synthase QueC"/>
    <property type="match status" value="1"/>
</dbReference>
<comment type="pathway">
    <text evidence="1 11">Purine metabolism; 7-cyano-7-deazaguanine biosynthesis.</text>
</comment>
<dbReference type="PIRSF" id="PIRSF006293">
    <property type="entry name" value="ExsB"/>
    <property type="match status" value="1"/>
</dbReference>
<evidence type="ECO:0000313" key="13">
    <source>
        <dbReference type="Proteomes" id="UP000777002"/>
    </source>
</evidence>
<feature type="binding site" evidence="11">
    <location>
        <position position="220"/>
    </location>
    <ligand>
        <name>Zn(2+)</name>
        <dbReference type="ChEBI" id="CHEBI:29105"/>
    </ligand>
</feature>
<evidence type="ECO:0000256" key="10">
    <source>
        <dbReference type="ARBA" id="ARBA00047890"/>
    </source>
</evidence>
<keyword evidence="7 11" id="KW-0067">ATP-binding</keyword>
<evidence type="ECO:0000256" key="6">
    <source>
        <dbReference type="ARBA" id="ARBA00022833"/>
    </source>
</evidence>
<feature type="binding site" evidence="11">
    <location>
        <position position="217"/>
    </location>
    <ligand>
        <name>Zn(2+)</name>
        <dbReference type="ChEBI" id="CHEBI:29105"/>
    </ligand>
</feature>
<dbReference type="InterPro" id="IPR018317">
    <property type="entry name" value="QueC"/>
</dbReference>
<comment type="function">
    <text evidence="11">Catalyzes the ATP-dependent conversion of 7-carboxy-7-deazaguanine (CDG) to 7-cyano-7-deazaguanine (preQ(0)).</text>
</comment>
<evidence type="ECO:0000256" key="2">
    <source>
        <dbReference type="ARBA" id="ARBA00022598"/>
    </source>
</evidence>
<dbReference type="HAMAP" id="MF_01633">
    <property type="entry name" value="QueC"/>
    <property type="match status" value="1"/>
</dbReference>
<protein>
    <recommendedName>
        <fullName evidence="9 11">7-cyano-7-deazaguanine synthase</fullName>
        <ecNumber evidence="9 11">6.3.4.20</ecNumber>
    </recommendedName>
    <alternativeName>
        <fullName evidence="11">7-cyano-7-carbaguanine synthase</fullName>
    </alternativeName>
    <alternativeName>
        <fullName evidence="11">PreQ(0) synthase</fullName>
    </alternativeName>
    <alternativeName>
        <fullName evidence="11">Queuosine biosynthesis protein QueC</fullName>
    </alternativeName>
</protein>
<sequence>MQTRAIVSFSGGQDSTTCLFWALKNFDYVETVGFDYGQRNRIELQCRREILEKIPIEFPHLAKHLASDLVIDAHTFGQVALSALTSDQKEITAQGDRGLPTSFVPARNLMFMTYVAARAYLSQIHTIITGVGQADYSGYPDCRRDTMDAMQKALSLGMDWDIEILTPLMFKTKAQTWELAQEIGGEKLVDFLVKNTHTCYEGDHEHFHEWGYGCGKCPACLLRQKGFEEFLAKKNEH</sequence>
<dbReference type="CDD" id="cd01995">
    <property type="entry name" value="QueC-like"/>
    <property type="match status" value="1"/>
</dbReference>
<dbReference type="RefSeq" id="WP_205050438.1">
    <property type="nucleotide sequence ID" value="NZ_JACJKX010000010.1"/>
</dbReference>
<keyword evidence="6 11" id="KW-0862">Zinc</keyword>
<gene>
    <name evidence="11 12" type="primary">queC</name>
    <name evidence="12" type="ORF">H5985_06135</name>
</gene>
<dbReference type="Gene3D" id="3.40.50.620">
    <property type="entry name" value="HUPs"/>
    <property type="match status" value="1"/>
</dbReference>
<dbReference type="SUPFAM" id="SSF52402">
    <property type="entry name" value="Adenine nucleotide alpha hydrolases-like"/>
    <property type="match status" value="1"/>
</dbReference>
<dbReference type="Proteomes" id="UP000777002">
    <property type="component" value="Unassembled WGS sequence"/>
</dbReference>
<comment type="cofactor">
    <cofactor evidence="11">
        <name>Zn(2+)</name>
        <dbReference type="ChEBI" id="CHEBI:29105"/>
    </cofactor>
    <text evidence="11">Binds 1 zinc ion per subunit.</text>
</comment>
<accession>A0ABS2GV99</accession>
<comment type="caution">
    <text evidence="12">The sequence shown here is derived from an EMBL/GenBank/DDBJ whole genome shotgun (WGS) entry which is preliminary data.</text>
</comment>
<keyword evidence="5 11" id="KW-0671">Queuosine biosynthesis</keyword>
<proteinExistence type="inferred from homology"/>
<evidence type="ECO:0000256" key="1">
    <source>
        <dbReference type="ARBA" id="ARBA00005061"/>
    </source>
</evidence>
<organism evidence="12 13">
    <name type="scientific">Parasutterella secunda</name>
    <dbReference type="NCBI Taxonomy" id="626947"/>
    <lineage>
        <taxon>Bacteria</taxon>
        <taxon>Pseudomonadati</taxon>
        <taxon>Pseudomonadota</taxon>
        <taxon>Betaproteobacteria</taxon>
        <taxon>Burkholderiales</taxon>
        <taxon>Sutterellaceae</taxon>
        <taxon>Parasutterella</taxon>
    </lineage>
</organism>
<reference evidence="12 13" key="1">
    <citation type="journal article" date="2021" name="Sci. Rep.">
        <title>The distribution of antibiotic resistance genes in chicken gut microbiota commensals.</title>
        <authorList>
            <person name="Juricova H."/>
            <person name="Matiasovicova J."/>
            <person name="Kubasova T."/>
            <person name="Cejkova D."/>
            <person name="Rychlik I."/>
        </authorList>
    </citation>
    <scope>NUCLEOTIDE SEQUENCE [LARGE SCALE GENOMIC DNA]</scope>
    <source>
        <strain evidence="12 13">An562</strain>
    </source>
</reference>
<comment type="similarity">
    <text evidence="8 11">Belongs to the QueC family.</text>
</comment>
<name>A0ABS2GV99_9BURK</name>
<evidence type="ECO:0000256" key="5">
    <source>
        <dbReference type="ARBA" id="ARBA00022785"/>
    </source>
</evidence>
<feature type="binding site" evidence="11">
    <location>
        <position position="214"/>
    </location>
    <ligand>
        <name>Zn(2+)</name>
        <dbReference type="ChEBI" id="CHEBI:29105"/>
    </ligand>
</feature>
<evidence type="ECO:0000256" key="8">
    <source>
        <dbReference type="ARBA" id="ARBA00037993"/>
    </source>
</evidence>
<dbReference type="InterPro" id="IPR014729">
    <property type="entry name" value="Rossmann-like_a/b/a_fold"/>
</dbReference>
<keyword evidence="4 11" id="KW-0547">Nucleotide-binding</keyword>
<evidence type="ECO:0000256" key="4">
    <source>
        <dbReference type="ARBA" id="ARBA00022741"/>
    </source>
</evidence>
<evidence type="ECO:0000256" key="7">
    <source>
        <dbReference type="ARBA" id="ARBA00022840"/>
    </source>
</evidence>
<dbReference type="Pfam" id="PF06508">
    <property type="entry name" value="QueC"/>
    <property type="match status" value="1"/>
</dbReference>
<dbReference type="PANTHER" id="PTHR42914:SF1">
    <property type="entry name" value="7-CYANO-7-DEAZAGUANINE SYNTHASE"/>
    <property type="match status" value="1"/>
</dbReference>
<dbReference type="EMBL" id="JACJKX010000010">
    <property type="protein sequence ID" value="MBM6928847.1"/>
    <property type="molecule type" value="Genomic_DNA"/>
</dbReference>
<evidence type="ECO:0000256" key="9">
    <source>
        <dbReference type="ARBA" id="ARBA00039149"/>
    </source>
</evidence>
<keyword evidence="3 11" id="KW-0479">Metal-binding</keyword>
<evidence type="ECO:0000313" key="12">
    <source>
        <dbReference type="EMBL" id="MBM6928847.1"/>
    </source>
</evidence>
<evidence type="ECO:0000256" key="3">
    <source>
        <dbReference type="ARBA" id="ARBA00022723"/>
    </source>
</evidence>
<comment type="catalytic activity">
    <reaction evidence="10 11">
        <text>7-carboxy-7-carbaguanine + NH4(+) + 2 ATP = 7-cyano-7-carbaguanine + 2 AMP + 2 diphosphate + 2 H(+)</text>
        <dbReference type="Rhea" id="RHEA:27982"/>
        <dbReference type="ChEBI" id="CHEBI:15378"/>
        <dbReference type="ChEBI" id="CHEBI:28938"/>
        <dbReference type="ChEBI" id="CHEBI:30616"/>
        <dbReference type="ChEBI" id="CHEBI:33019"/>
        <dbReference type="ChEBI" id="CHEBI:45075"/>
        <dbReference type="ChEBI" id="CHEBI:61036"/>
        <dbReference type="ChEBI" id="CHEBI:456215"/>
        <dbReference type="EC" id="6.3.4.20"/>
    </reaction>
</comment>
<evidence type="ECO:0000256" key="11">
    <source>
        <dbReference type="HAMAP-Rule" id="MF_01633"/>
    </source>
</evidence>